<keyword evidence="3" id="KW-1185">Reference proteome</keyword>
<evidence type="ECO:0000256" key="1">
    <source>
        <dbReference type="SAM" id="Coils"/>
    </source>
</evidence>
<dbReference type="Pfam" id="PF15499">
    <property type="entry name" value="Peptidase_C98"/>
    <property type="match status" value="1"/>
</dbReference>
<dbReference type="InterPro" id="IPR038765">
    <property type="entry name" value="Papain-like_cys_pep_sf"/>
</dbReference>
<dbReference type="InterPro" id="IPR028889">
    <property type="entry name" value="USP"/>
</dbReference>
<dbReference type="AlphaFoldDB" id="A0A914Q1H3"/>
<organism evidence="3 4">
    <name type="scientific">Panagrolaimus davidi</name>
    <dbReference type="NCBI Taxonomy" id="227884"/>
    <lineage>
        <taxon>Eukaryota</taxon>
        <taxon>Metazoa</taxon>
        <taxon>Ecdysozoa</taxon>
        <taxon>Nematoda</taxon>
        <taxon>Chromadorea</taxon>
        <taxon>Rhabditida</taxon>
        <taxon>Tylenchina</taxon>
        <taxon>Panagrolaimomorpha</taxon>
        <taxon>Panagrolaimoidea</taxon>
        <taxon>Panagrolaimidae</taxon>
        <taxon>Panagrolaimus</taxon>
    </lineage>
</organism>
<keyword evidence="1" id="KW-0175">Coiled coil</keyword>
<evidence type="ECO:0000313" key="3">
    <source>
        <dbReference type="Proteomes" id="UP000887578"/>
    </source>
</evidence>
<name>A0A914Q1H3_9BILA</name>
<dbReference type="GO" id="GO:0032183">
    <property type="term" value="F:SUMO binding"/>
    <property type="evidence" value="ECO:0007669"/>
    <property type="project" value="InterPro"/>
</dbReference>
<dbReference type="InterPro" id="IPR028890">
    <property type="entry name" value="Peptidase_C98"/>
</dbReference>
<evidence type="ECO:0000313" key="4">
    <source>
        <dbReference type="WBParaSite" id="PDA_v2.g24564.t1"/>
    </source>
</evidence>
<evidence type="ECO:0000259" key="2">
    <source>
        <dbReference type="PROSITE" id="PS50235"/>
    </source>
</evidence>
<dbReference type="Proteomes" id="UP000887578">
    <property type="component" value="Unplaced"/>
</dbReference>
<dbReference type="PROSITE" id="PS50235">
    <property type="entry name" value="USP_3"/>
    <property type="match status" value="1"/>
</dbReference>
<sequence length="519" mass="60825">MELEARDCHLKHVCPQLRKISTIDICLNDEIEYLNFVPKQIFYPPSSNIRPHRNAEIKVITTKKSYHNTVKWFPKNKVHPYNFEKIELTENEKSRICHCCAKREINCTQDSEKSTIQTLMVSDYGLAVIESNEKVLELLKETKERFIDFRRFRELKHESFVNLNSIKNIQCWNSKEWKTEVRTEMCENCIKTMEEEIKTFYANFDNNFEHENEEIPKRKNNLKSKLSQKASLLPLNEVLLLNNSLKVDNFLISAINAIDLMPALKDSIISNTGNITHKELTKILQREMKDVQKLRKTIAEYISDFQEDVSAALEKLLAMIDKNSQELLQFTYNSTQQCDCQLLNCSNVEKCVILHLTVAENASKITFKDMLNSWEQIDRGSCVTCNSTKIGKYTVVFGNKQKYFAVEINAWKKTSKGMKQKVVSSDNFNINEQLIFGKLWKLISAIQYNDNIKHYITWKRDDGEKWIIIDDNKKSVKKELYKNLSNYRMLIFERLNVAFIDPENFLASRVEAHQEFIPC</sequence>
<protein>
    <submittedName>
        <fullName evidence="4">USP domain-containing protein</fullName>
    </submittedName>
</protein>
<proteinExistence type="predicted"/>
<accession>A0A914Q1H3</accession>
<dbReference type="WBParaSite" id="PDA_v2.g24564.t1">
    <property type="protein sequence ID" value="PDA_v2.g24564.t1"/>
    <property type="gene ID" value="PDA_v2.g24564"/>
</dbReference>
<dbReference type="SUPFAM" id="SSF54001">
    <property type="entry name" value="Cysteine proteinases"/>
    <property type="match status" value="1"/>
</dbReference>
<reference evidence="4" key="1">
    <citation type="submission" date="2022-11" db="UniProtKB">
        <authorList>
            <consortium name="WormBaseParasite"/>
        </authorList>
    </citation>
    <scope>IDENTIFICATION</scope>
</reference>
<feature type="coiled-coil region" evidence="1">
    <location>
        <begin position="277"/>
        <end position="304"/>
    </location>
</feature>
<feature type="domain" description="USP" evidence="2">
    <location>
        <begin position="239"/>
        <end position="495"/>
    </location>
</feature>